<keyword evidence="2" id="KW-0436">Ligase</keyword>
<dbReference type="NCBIfam" id="NF005479">
    <property type="entry name" value="PRK07080.1"/>
    <property type="match status" value="1"/>
</dbReference>
<name>A0A0C3A7Y6_RHOER</name>
<protein>
    <submittedName>
        <fullName evidence="2">Amino acid--[acyl-carrier-protein] ligase</fullName>
        <ecNumber evidence="2">6.2.1.n2</ecNumber>
    </submittedName>
</protein>
<dbReference type="EMBL" id="JAECSB010000085">
    <property type="protein sequence ID" value="MBH5146265.1"/>
    <property type="molecule type" value="Genomic_DNA"/>
</dbReference>
<evidence type="ECO:0000313" key="4">
    <source>
        <dbReference type="Proteomes" id="UP000627573"/>
    </source>
</evidence>
<sequence>MTTENVTTETVTGETDLDRARAAFQRELLVEGLLVETEVPGLYGRSGVFEDIVDGIDRVVVAAGPGDAATRLRFPPVFPRSSFERTDYIASFPNLTGAINTFAGSNRDHARLLADRADGQSWDRHLEPTETMLVSAACHPAYARYTGVLPEGGVLLDIYGFCFRHEPAIDPARMQAFRMHEFVTIGDAAAARAHREHWIERGLEVLGRLELDATPVIANDPFFGRAGKMLAANQREENLKTELTVRLYGDLDEGTAIVSSNNHLDHFGVNFDIRTAEGEVAHSSCVGFGMERIALSLLRTHGLDVAAWPTSVRERMGI</sequence>
<organism evidence="2 4">
    <name type="scientific">Rhodococcus erythropolis</name>
    <name type="common">Arthrobacter picolinophilus</name>
    <dbReference type="NCBI Taxonomy" id="1833"/>
    <lineage>
        <taxon>Bacteria</taxon>
        <taxon>Bacillati</taxon>
        <taxon>Actinomycetota</taxon>
        <taxon>Actinomycetes</taxon>
        <taxon>Mycobacteriales</taxon>
        <taxon>Nocardiaceae</taxon>
        <taxon>Rhodococcus</taxon>
        <taxon>Rhodococcus erythropolis group</taxon>
    </lineage>
</organism>
<evidence type="ECO:0000313" key="1">
    <source>
        <dbReference type="EMBL" id="KAB2587448.1"/>
    </source>
</evidence>
<dbReference type="EMBL" id="MRBO01000003">
    <property type="protein sequence ID" value="KAB2587448.1"/>
    <property type="molecule type" value="Genomic_DNA"/>
</dbReference>
<evidence type="ECO:0000313" key="3">
    <source>
        <dbReference type="Proteomes" id="UP000325576"/>
    </source>
</evidence>
<reference evidence="2 4" key="2">
    <citation type="submission" date="2020-12" db="EMBL/GenBank/DDBJ databases">
        <title>Draft genome sequence of furan degrading bacterial strain FUR100.</title>
        <authorList>
            <person name="Woiski C."/>
        </authorList>
    </citation>
    <scope>NUCLEOTIDE SEQUENCE [LARGE SCALE GENOMIC DNA]</scope>
    <source>
        <strain evidence="2 4">FUR100</strain>
    </source>
</reference>
<evidence type="ECO:0000313" key="2">
    <source>
        <dbReference type="EMBL" id="MBH5146265.1"/>
    </source>
</evidence>
<gene>
    <name evidence="1" type="ORF">BS297_00080</name>
    <name evidence="2" type="ORF">I3517_27045</name>
</gene>
<dbReference type="SUPFAM" id="SSF55681">
    <property type="entry name" value="Class II aaRS and biotin synthetases"/>
    <property type="match status" value="1"/>
</dbReference>
<dbReference type="Gene3D" id="3.30.930.10">
    <property type="entry name" value="Bira Bifunctional Protein, Domain 2"/>
    <property type="match status" value="1"/>
</dbReference>
<accession>A0A0C3A7Y6</accession>
<dbReference type="EC" id="6.2.1.n2" evidence="2"/>
<reference evidence="1 3" key="1">
    <citation type="journal article" date="2017" name="Poromechanics V (2013)">
        <title>Genomic Characterization of the Arsenic-Tolerant Actinobacterium, &lt;i&gt;Rhodococcus erythropolis&lt;/i&gt; S43.</title>
        <authorList>
            <person name="Retamal-Morales G."/>
            <person name="Mehnert M."/>
            <person name="Schwabe R."/>
            <person name="Tischler D."/>
            <person name="Schloemann M."/>
            <person name="Levican G.J."/>
        </authorList>
    </citation>
    <scope>NUCLEOTIDE SEQUENCE [LARGE SCALE GENOMIC DNA]</scope>
    <source>
        <strain evidence="1 3">S43</strain>
    </source>
</reference>
<dbReference type="AlphaFoldDB" id="A0A0C3A7Y6"/>
<dbReference type="Proteomes" id="UP000325576">
    <property type="component" value="Unassembled WGS sequence"/>
</dbReference>
<comment type="caution">
    <text evidence="2">The sequence shown here is derived from an EMBL/GenBank/DDBJ whole genome shotgun (WGS) entry which is preliminary data.</text>
</comment>
<dbReference type="RefSeq" id="WP_031333718.1">
    <property type="nucleotide sequence ID" value="NZ_CP195194.1"/>
</dbReference>
<dbReference type="Proteomes" id="UP000627573">
    <property type="component" value="Unassembled WGS sequence"/>
</dbReference>
<dbReference type="GO" id="GO:0016874">
    <property type="term" value="F:ligase activity"/>
    <property type="evidence" value="ECO:0007669"/>
    <property type="project" value="UniProtKB-KW"/>
</dbReference>
<keyword evidence="4" id="KW-1185">Reference proteome</keyword>
<dbReference type="InterPro" id="IPR045864">
    <property type="entry name" value="aa-tRNA-synth_II/BPL/LPL"/>
</dbReference>
<proteinExistence type="predicted"/>